<comment type="caution">
    <text evidence="2">The sequence shown here is derived from an EMBL/GenBank/DDBJ whole genome shotgun (WGS) entry which is preliminary data.</text>
</comment>
<dbReference type="PANTHER" id="PTHR37291">
    <property type="entry name" value="5-METHYLCYTOSINE-SPECIFIC RESTRICTION ENZYME B"/>
    <property type="match status" value="1"/>
</dbReference>
<dbReference type="InterPro" id="IPR011704">
    <property type="entry name" value="ATPase_dyneun-rel_AAA"/>
</dbReference>
<dbReference type="SUPFAM" id="SSF52540">
    <property type="entry name" value="P-loop containing nucleoside triphosphate hydrolases"/>
    <property type="match status" value="1"/>
</dbReference>
<gene>
    <name evidence="2" type="ORF">Q4494_04300</name>
</gene>
<feature type="domain" description="ATPase dynein-related AAA" evidence="1">
    <location>
        <begin position="273"/>
        <end position="412"/>
    </location>
</feature>
<dbReference type="EMBL" id="JAUOPJ010000003">
    <property type="protein sequence ID" value="MDO6456289.1"/>
    <property type="molecule type" value="Genomic_DNA"/>
</dbReference>
<dbReference type="PANTHER" id="PTHR37291:SF1">
    <property type="entry name" value="TYPE IV METHYL-DIRECTED RESTRICTION ENZYME ECOKMCRB SUBUNIT"/>
    <property type="match status" value="1"/>
</dbReference>
<dbReference type="RefSeq" id="WP_303494442.1">
    <property type="nucleotide sequence ID" value="NZ_JAUOPJ010000003.1"/>
</dbReference>
<dbReference type="GO" id="GO:0005524">
    <property type="term" value="F:ATP binding"/>
    <property type="evidence" value="ECO:0007669"/>
    <property type="project" value="InterPro"/>
</dbReference>
<dbReference type="InterPro" id="IPR027417">
    <property type="entry name" value="P-loop_NTPase"/>
</dbReference>
<evidence type="ECO:0000313" key="2">
    <source>
        <dbReference type="EMBL" id="MDO6456289.1"/>
    </source>
</evidence>
<dbReference type="Proteomes" id="UP001169823">
    <property type="component" value="Unassembled WGS sequence"/>
</dbReference>
<dbReference type="GO" id="GO:0016887">
    <property type="term" value="F:ATP hydrolysis activity"/>
    <property type="evidence" value="ECO:0007669"/>
    <property type="project" value="InterPro"/>
</dbReference>
<protein>
    <submittedName>
        <fullName evidence="2">AAA family ATPase</fullName>
    </submittedName>
</protein>
<dbReference type="AlphaFoldDB" id="A0AAW7XSP4"/>
<evidence type="ECO:0000259" key="1">
    <source>
        <dbReference type="Pfam" id="PF07728"/>
    </source>
</evidence>
<dbReference type="InterPro" id="IPR052934">
    <property type="entry name" value="Methyl-DNA_Rec/Restrict_Enz"/>
</dbReference>
<dbReference type="Pfam" id="PF07728">
    <property type="entry name" value="AAA_5"/>
    <property type="match status" value="1"/>
</dbReference>
<accession>A0AAW7XSP4</accession>
<reference evidence="2" key="1">
    <citation type="submission" date="2023-07" db="EMBL/GenBank/DDBJ databases">
        <title>Genome content predicts the carbon catabolic preferences of heterotrophic bacteria.</title>
        <authorList>
            <person name="Gralka M."/>
        </authorList>
    </citation>
    <scope>NUCLEOTIDE SEQUENCE</scope>
    <source>
        <strain evidence="2">I2M02</strain>
    </source>
</reference>
<proteinExistence type="predicted"/>
<organism evidence="2 3">
    <name type="scientific">Celeribacter halophilus</name>
    <dbReference type="NCBI Taxonomy" id="576117"/>
    <lineage>
        <taxon>Bacteria</taxon>
        <taxon>Pseudomonadati</taxon>
        <taxon>Pseudomonadota</taxon>
        <taxon>Alphaproteobacteria</taxon>
        <taxon>Rhodobacterales</taxon>
        <taxon>Roseobacteraceae</taxon>
        <taxon>Celeribacter</taxon>
    </lineage>
</organism>
<name>A0AAW7XSP4_9RHOB</name>
<evidence type="ECO:0000313" key="3">
    <source>
        <dbReference type="Proteomes" id="UP001169823"/>
    </source>
</evidence>
<sequence length="509" mass="56358">MYIDRLTLYHAVQQLSGTAGHLLKIWFVLKQMGFQTGAPPVRIDTANSTESLRRLFSFGAADGSFFVPFAHTSRYLTMKHDASRSIVQTTIQRWASSGSVVSCDPTNFIEITPSPNGGLLVEPARDYPLGLGVDESGFALTDGSRVALPLIAFSVWYGREVDIPAGVDAGTYLTQNMLEELGIDDTERELIFVDRPLAVSTQSTALSASEIFTVCDDFINGNESITVEVVPESYDDYVRKLNGMVTDINMPVWLRAAPADDVNELISAGAKAILLFGPPRTGKTRYIDQMVERTDPRRATIQIHEGWGYDNLVQGLKPDQNGTWDWCDGPLKKAIEGGKKFIVLEEVNRTQITQSLGEIFSLIEDQYRGAENAITLRDGDEFFIPEDVTFIMTMNTVDKSTEEVDDALMGRMAAVEFPPRAEDLTAMLNANGLAEGERRKVAQLYAGILEIYPLGHGYFAALDSGATSQSILRHYKTRIRPVLYNFLGDLKISDLHKIDNLADQLFASK</sequence>
<dbReference type="Gene3D" id="3.40.50.300">
    <property type="entry name" value="P-loop containing nucleotide triphosphate hydrolases"/>
    <property type="match status" value="1"/>
</dbReference>